<keyword evidence="1" id="KW-0808">Transferase</keyword>
<dbReference type="Gene3D" id="3.40.50.150">
    <property type="entry name" value="Vaccinia Virus protein VP39"/>
    <property type="match status" value="1"/>
</dbReference>
<sequence>MNSLHLSNRLQTVSDHVEPGSRLADIGSDHGYLPIYLAKKQIISYGVVGEVAKGPLSNATSEIKKEGLLTVLHPRLADGLAAIKPDDHINTITIAGMGGILITHILEAGQSKLTGNEKLILQPNVGEKVVRKWLMTHSYRISAEQILAEDGHIYEVITAAKTAQKVRYSQREITFGPLLIKEKSPVFIAKWQEEQQALERVVKNMQKATHEDVAKIKSIQAKIQTIEEVMTNESK</sequence>
<comment type="caution">
    <text evidence="1">The sequence shown here is derived from an EMBL/GenBank/DDBJ whole genome shotgun (WGS) entry which is preliminary data.</text>
</comment>
<dbReference type="InterPro" id="IPR006901">
    <property type="entry name" value="TrmK"/>
</dbReference>
<dbReference type="InterPro" id="IPR029063">
    <property type="entry name" value="SAM-dependent_MTases_sf"/>
</dbReference>
<dbReference type="RefSeq" id="WP_203628804.1">
    <property type="nucleotide sequence ID" value="NZ_BNJR01000004.1"/>
</dbReference>
<name>A0ABQ3VX18_9LACO</name>
<dbReference type="PIRSF" id="PIRSF018637">
    <property type="entry name" value="TrmK"/>
    <property type="match status" value="1"/>
</dbReference>
<keyword evidence="1" id="KW-0489">Methyltransferase</keyword>
<dbReference type="PANTHER" id="PTHR38451">
    <property type="entry name" value="TRNA (ADENINE(22)-N(1))-METHYLTRANSFERASE"/>
    <property type="match status" value="1"/>
</dbReference>
<protein>
    <submittedName>
        <fullName evidence="1">SAM-dependent methyltransferase</fullName>
    </submittedName>
</protein>
<dbReference type="Proteomes" id="UP000604765">
    <property type="component" value="Unassembled WGS sequence"/>
</dbReference>
<dbReference type="GO" id="GO:0032259">
    <property type="term" value="P:methylation"/>
    <property type="evidence" value="ECO:0007669"/>
    <property type="project" value="UniProtKB-KW"/>
</dbReference>
<dbReference type="Pfam" id="PF04816">
    <property type="entry name" value="TrmK"/>
    <property type="match status" value="1"/>
</dbReference>
<dbReference type="PANTHER" id="PTHR38451:SF1">
    <property type="entry name" value="TRNA (ADENINE(22)-N(1))-METHYLTRANSFERASE"/>
    <property type="match status" value="1"/>
</dbReference>
<gene>
    <name evidence="1" type="ORF">YK48G_01610</name>
</gene>
<evidence type="ECO:0000313" key="2">
    <source>
        <dbReference type="Proteomes" id="UP000604765"/>
    </source>
</evidence>
<dbReference type="GO" id="GO:0008168">
    <property type="term" value="F:methyltransferase activity"/>
    <property type="evidence" value="ECO:0007669"/>
    <property type="project" value="UniProtKB-KW"/>
</dbReference>
<accession>A0ABQ3VX18</accession>
<dbReference type="SUPFAM" id="SSF53335">
    <property type="entry name" value="S-adenosyl-L-methionine-dependent methyltransferases"/>
    <property type="match status" value="1"/>
</dbReference>
<proteinExistence type="predicted"/>
<organism evidence="1 2">
    <name type="scientific">Lentilactobacillus fungorum</name>
    <dbReference type="NCBI Taxonomy" id="2201250"/>
    <lineage>
        <taxon>Bacteria</taxon>
        <taxon>Bacillati</taxon>
        <taxon>Bacillota</taxon>
        <taxon>Bacilli</taxon>
        <taxon>Lactobacillales</taxon>
        <taxon>Lactobacillaceae</taxon>
        <taxon>Lentilactobacillus</taxon>
    </lineage>
</organism>
<reference evidence="1 2" key="1">
    <citation type="journal article" date="2021" name="Int. J. Syst. Evol. Microbiol.">
        <title>Lentilactobacillus fungorum sp. nov., isolated from spent mushroom substrates.</title>
        <authorList>
            <person name="Tohno M."/>
            <person name="Tanizawa Y."/>
            <person name="Kojima Y."/>
            <person name="Sakamoto M."/>
            <person name="Ohkuma M."/>
            <person name="Kobayashi H."/>
        </authorList>
    </citation>
    <scope>NUCLEOTIDE SEQUENCE [LARGE SCALE GENOMIC DNA]</scope>
    <source>
        <strain evidence="1 2">YK48G</strain>
    </source>
</reference>
<keyword evidence="2" id="KW-1185">Reference proteome</keyword>
<dbReference type="EMBL" id="BNJR01000004">
    <property type="protein sequence ID" value="GHP12736.1"/>
    <property type="molecule type" value="Genomic_DNA"/>
</dbReference>
<evidence type="ECO:0000313" key="1">
    <source>
        <dbReference type="EMBL" id="GHP12736.1"/>
    </source>
</evidence>
<dbReference type="Gene3D" id="1.10.287.1890">
    <property type="match status" value="1"/>
</dbReference>